<dbReference type="PIRSF" id="PIRSF015921">
    <property type="entry name" value="FA_sphinglp_des"/>
    <property type="match status" value="1"/>
</dbReference>
<dbReference type="STRING" id="391625.PPSIR1_25566"/>
<dbReference type="CDD" id="cd03506">
    <property type="entry name" value="Delta6-FADS-like"/>
    <property type="match status" value="1"/>
</dbReference>
<dbReference type="InterPro" id="IPR005804">
    <property type="entry name" value="FA_desaturase_dom"/>
</dbReference>
<feature type="transmembrane region" description="Helical" evidence="1">
    <location>
        <begin position="229"/>
        <end position="247"/>
    </location>
</feature>
<dbReference type="OrthoDB" id="104711at2"/>
<organism evidence="3 4">
    <name type="scientific">Plesiocystis pacifica SIR-1</name>
    <dbReference type="NCBI Taxonomy" id="391625"/>
    <lineage>
        <taxon>Bacteria</taxon>
        <taxon>Pseudomonadati</taxon>
        <taxon>Myxococcota</taxon>
        <taxon>Polyangia</taxon>
        <taxon>Nannocystales</taxon>
        <taxon>Nannocystaceae</taxon>
        <taxon>Plesiocystis</taxon>
    </lineage>
</organism>
<dbReference type="GO" id="GO:0016020">
    <property type="term" value="C:membrane"/>
    <property type="evidence" value="ECO:0007669"/>
    <property type="project" value="TreeGrafter"/>
</dbReference>
<evidence type="ECO:0000313" key="4">
    <source>
        <dbReference type="Proteomes" id="UP000005801"/>
    </source>
</evidence>
<feature type="transmembrane region" description="Helical" evidence="1">
    <location>
        <begin position="161"/>
        <end position="180"/>
    </location>
</feature>
<dbReference type="AlphaFoldDB" id="A6FZC7"/>
<keyword evidence="1" id="KW-0472">Membrane</keyword>
<keyword evidence="4" id="KW-1185">Reference proteome</keyword>
<keyword evidence="1" id="KW-0812">Transmembrane</keyword>
<dbReference type="GO" id="GO:0016717">
    <property type="term" value="F:oxidoreductase activity, acting on paired donors, with oxidation of a pair of donors resulting in the reduction of molecular oxygen to two molecules of water"/>
    <property type="evidence" value="ECO:0007669"/>
    <property type="project" value="TreeGrafter"/>
</dbReference>
<proteinExistence type="predicted"/>
<dbReference type="Proteomes" id="UP000005801">
    <property type="component" value="Unassembled WGS sequence"/>
</dbReference>
<evidence type="ECO:0000313" key="3">
    <source>
        <dbReference type="EMBL" id="EDM81011.1"/>
    </source>
</evidence>
<feature type="transmembrane region" description="Helical" evidence="1">
    <location>
        <begin position="201"/>
        <end position="223"/>
    </location>
</feature>
<evidence type="ECO:0000259" key="2">
    <source>
        <dbReference type="Pfam" id="PF00487"/>
    </source>
</evidence>
<dbReference type="Pfam" id="PF00487">
    <property type="entry name" value="FA_desaturase"/>
    <property type="match status" value="1"/>
</dbReference>
<sequence length="368" mass="41647">MRDQHVRFGRSDLQSELRRRVDDYFEQSGQTRDGGVRIIVKTALIFAWFFAGYITFLVLRPGALGTMALAISTGLACSGLGFAVQHDGGHRAYSRKPWLNRASAAVLDFLGGSSYVWRHKHGFVHHTYPNVTGVDEDIHTEPFARMHGNSPYRAAYRFQHIYIWALYALLPFVWVLYDDVRRLWTGKVGSTKLARPKGREVAIFLAGKVVYCSWAFLIPAMTVGWASTLLFYVTTQLCLGLTLAIVFQMAHCVEEAEFVHPAPGGPRLDHARLQLATTVDFAQHNRLLSWYVGGLNFQVVHHLFPAVSHIHYPALSKIVAETCAEFDVEYRVIPTLPQALRSHYRFLRRLGQPDATSYQSENAYCTNN</sequence>
<dbReference type="RefSeq" id="WP_006969826.1">
    <property type="nucleotide sequence ID" value="NZ_ABCS01000006.1"/>
</dbReference>
<feature type="transmembrane region" description="Helical" evidence="1">
    <location>
        <begin position="65"/>
        <end position="86"/>
    </location>
</feature>
<feature type="transmembrane region" description="Helical" evidence="1">
    <location>
        <begin position="38"/>
        <end position="59"/>
    </location>
</feature>
<dbReference type="EMBL" id="ABCS01000006">
    <property type="protein sequence ID" value="EDM81011.1"/>
    <property type="molecule type" value="Genomic_DNA"/>
</dbReference>
<reference evidence="3 4" key="1">
    <citation type="submission" date="2007-06" db="EMBL/GenBank/DDBJ databases">
        <authorList>
            <person name="Shimkets L."/>
            <person name="Ferriera S."/>
            <person name="Johnson J."/>
            <person name="Kravitz S."/>
            <person name="Beeson K."/>
            <person name="Sutton G."/>
            <person name="Rogers Y.-H."/>
            <person name="Friedman R."/>
            <person name="Frazier M."/>
            <person name="Venter J.C."/>
        </authorList>
    </citation>
    <scope>NUCLEOTIDE SEQUENCE [LARGE SCALE GENOMIC DNA]</scope>
    <source>
        <strain evidence="3 4">SIR-1</strain>
    </source>
</reference>
<dbReference type="InterPro" id="IPR012171">
    <property type="entry name" value="Fatty_acid_desaturase"/>
</dbReference>
<dbReference type="eggNOG" id="COG3239">
    <property type="taxonomic scope" value="Bacteria"/>
</dbReference>
<gene>
    <name evidence="3" type="ORF">PPSIR1_25566</name>
</gene>
<name>A6FZC7_9BACT</name>
<evidence type="ECO:0000256" key="1">
    <source>
        <dbReference type="SAM" id="Phobius"/>
    </source>
</evidence>
<feature type="domain" description="Fatty acid desaturase" evidence="2">
    <location>
        <begin position="68"/>
        <end position="332"/>
    </location>
</feature>
<dbReference type="PANTHER" id="PTHR19353">
    <property type="entry name" value="FATTY ACID DESATURASE 2"/>
    <property type="match status" value="1"/>
</dbReference>
<accession>A6FZC7</accession>
<feature type="transmembrane region" description="Helical" evidence="1">
    <location>
        <begin position="98"/>
        <end position="117"/>
    </location>
</feature>
<dbReference type="GO" id="GO:0008610">
    <property type="term" value="P:lipid biosynthetic process"/>
    <property type="evidence" value="ECO:0007669"/>
    <property type="project" value="UniProtKB-ARBA"/>
</dbReference>
<protein>
    <submittedName>
        <fullName evidence="3">Linoleoyl-CoA desaturase</fullName>
    </submittedName>
</protein>
<comment type="caution">
    <text evidence="3">The sequence shown here is derived from an EMBL/GenBank/DDBJ whole genome shotgun (WGS) entry which is preliminary data.</text>
</comment>
<dbReference type="PANTHER" id="PTHR19353:SF19">
    <property type="entry name" value="DELTA(5) FATTY ACID DESATURASE C-RELATED"/>
    <property type="match status" value="1"/>
</dbReference>
<keyword evidence="1" id="KW-1133">Transmembrane helix</keyword>